<reference evidence="3" key="3">
    <citation type="submission" date="2020-09" db="EMBL/GenBank/DDBJ databases">
        <authorList>
            <person name="Sun Q."/>
            <person name="Ohkuma M."/>
        </authorList>
    </citation>
    <scope>NUCLEOTIDE SEQUENCE</scope>
    <source>
        <strain evidence="3">JCM 4136</strain>
    </source>
</reference>
<comment type="caution">
    <text evidence="3">The sequence shown here is derived from an EMBL/GenBank/DDBJ whole genome shotgun (WGS) entry which is preliminary data.</text>
</comment>
<evidence type="ECO:0000313" key="4">
    <source>
        <dbReference type="Proteomes" id="UP000480804"/>
    </source>
</evidence>
<evidence type="ECO:0000256" key="1">
    <source>
        <dbReference type="SAM" id="MobiDB-lite"/>
    </source>
</evidence>
<dbReference type="AlphaFoldDB" id="A0A8H9LQ56"/>
<dbReference type="EMBL" id="BLLO01000011">
    <property type="protein sequence ID" value="GFH76260.1"/>
    <property type="molecule type" value="Genomic_DNA"/>
</dbReference>
<dbReference type="Proteomes" id="UP000480804">
    <property type="component" value="Unassembled WGS sequence"/>
</dbReference>
<proteinExistence type="predicted"/>
<reference evidence="2 4" key="2">
    <citation type="submission" date="2020-02" db="EMBL/GenBank/DDBJ databases">
        <title>Whole genome shotgun sequence of Streptomyces gougerotii NBRC 13043.</title>
        <authorList>
            <person name="Ichikawa N."/>
            <person name="Komaki H."/>
            <person name="Tamura T."/>
        </authorList>
    </citation>
    <scope>NUCLEOTIDE SEQUENCE [LARGE SCALE GENOMIC DNA]</scope>
    <source>
        <strain evidence="2 4">NBRC 13043</strain>
    </source>
</reference>
<organism evidence="3 5">
    <name type="scientific">Streptomyces gougerotii</name>
    <dbReference type="NCBI Taxonomy" id="53448"/>
    <lineage>
        <taxon>Bacteria</taxon>
        <taxon>Bacillati</taxon>
        <taxon>Actinomycetota</taxon>
        <taxon>Actinomycetes</taxon>
        <taxon>Kitasatosporales</taxon>
        <taxon>Streptomycetaceae</taxon>
        <taxon>Streptomyces</taxon>
        <taxon>Streptomyces diastaticus group</taxon>
    </lineage>
</organism>
<protein>
    <submittedName>
        <fullName evidence="3">Uncharacterized protein</fullName>
    </submittedName>
</protein>
<gene>
    <name evidence="3" type="ORF">GCM10010227_42840</name>
    <name evidence="2" type="ORF">Sgou_09300</name>
</gene>
<name>A0A8H9LQ56_9ACTN</name>
<feature type="region of interest" description="Disordered" evidence="1">
    <location>
        <begin position="1"/>
        <end position="74"/>
    </location>
</feature>
<reference evidence="3" key="1">
    <citation type="journal article" date="2014" name="Int. J. Syst. Evol. Microbiol.">
        <title>Complete genome sequence of Corynebacterium casei LMG S-19264T (=DSM 44701T), isolated from a smear-ripened cheese.</title>
        <authorList>
            <consortium name="US DOE Joint Genome Institute (JGI-PGF)"/>
            <person name="Walter F."/>
            <person name="Albersmeier A."/>
            <person name="Kalinowski J."/>
            <person name="Ruckert C."/>
        </authorList>
    </citation>
    <scope>NUCLEOTIDE SEQUENCE</scope>
    <source>
        <strain evidence="3">JCM 4136</strain>
    </source>
</reference>
<keyword evidence="4" id="KW-1185">Reference proteome</keyword>
<dbReference type="EMBL" id="BMSC01000015">
    <property type="protein sequence ID" value="GGU84088.1"/>
    <property type="molecule type" value="Genomic_DNA"/>
</dbReference>
<evidence type="ECO:0000313" key="3">
    <source>
        <dbReference type="EMBL" id="GGU84088.1"/>
    </source>
</evidence>
<dbReference type="Proteomes" id="UP000660975">
    <property type="component" value="Unassembled WGS sequence"/>
</dbReference>
<sequence length="74" mass="7485">MKWRGLPRVPGGSSAEERRDGPVGKDGTNGRETAAVPSGSWRRHAGAGPEARPLPHVPEAGVPAGLPAEAGTGP</sequence>
<evidence type="ECO:0000313" key="2">
    <source>
        <dbReference type="EMBL" id="GFH76260.1"/>
    </source>
</evidence>
<accession>A0A8H9LQ56</accession>
<evidence type="ECO:0000313" key="5">
    <source>
        <dbReference type="Proteomes" id="UP000660975"/>
    </source>
</evidence>